<evidence type="ECO:0000313" key="2">
    <source>
        <dbReference type="EMBL" id="KAJ1080191.1"/>
    </source>
</evidence>
<sequence length="181" mass="19772">MCFAAPAGAPAVLGRRHECGRVQGWGPSRKIPARAPPAEGSRLQWPLGNVVPSGPVAQRAKKERKNEENEGKEEGEGGTKRFVPPSPSSLSFVPPLFFPPPLLPFLYPFPRFPRFFFLPARAPPLHSPAFMPAPQHCWGASGCGKAHRAINLKRPAFALDHIHAGAPAWPVRPPLRQSYRG</sequence>
<evidence type="ECO:0000313" key="3">
    <source>
        <dbReference type="Proteomes" id="UP001066276"/>
    </source>
</evidence>
<dbReference type="AlphaFoldDB" id="A0AAV7KM36"/>
<proteinExistence type="predicted"/>
<comment type="caution">
    <text evidence="2">The sequence shown here is derived from an EMBL/GenBank/DDBJ whole genome shotgun (WGS) entry which is preliminary data.</text>
</comment>
<feature type="compositionally biased region" description="Basic and acidic residues" evidence="1">
    <location>
        <begin position="64"/>
        <end position="79"/>
    </location>
</feature>
<dbReference type="Proteomes" id="UP001066276">
    <property type="component" value="Chromosome 12"/>
</dbReference>
<gene>
    <name evidence="2" type="ORF">NDU88_000411</name>
</gene>
<dbReference type="EMBL" id="JANPWB010000016">
    <property type="protein sequence ID" value="KAJ1080191.1"/>
    <property type="molecule type" value="Genomic_DNA"/>
</dbReference>
<evidence type="ECO:0000256" key="1">
    <source>
        <dbReference type="SAM" id="MobiDB-lite"/>
    </source>
</evidence>
<feature type="region of interest" description="Disordered" evidence="1">
    <location>
        <begin position="23"/>
        <end position="86"/>
    </location>
</feature>
<keyword evidence="3" id="KW-1185">Reference proteome</keyword>
<organism evidence="2 3">
    <name type="scientific">Pleurodeles waltl</name>
    <name type="common">Iberian ribbed newt</name>
    <dbReference type="NCBI Taxonomy" id="8319"/>
    <lineage>
        <taxon>Eukaryota</taxon>
        <taxon>Metazoa</taxon>
        <taxon>Chordata</taxon>
        <taxon>Craniata</taxon>
        <taxon>Vertebrata</taxon>
        <taxon>Euteleostomi</taxon>
        <taxon>Amphibia</taxon>
        <taxon>Batrachia</taxon>
        <taxon>Caudata</taxon>
        <taxon>Salamandroidea</taxon>
        <taxon>Salamandridae</taxon>
        <taxon>Pleurodelinae</taxon>
        <taxon>Pleurodeles</taxon>
    </lineage>
</organism>
<name>A0AAV7KM36_PLEWA</name>
<reference evidence="2" key="1">
    <citation type="journal article" date="2022" name="bioRxiv">
        <title>Sequencing and chromosome-scale assembly of the giantPleurodeles waltlgenome.</title>
        <authorList>
            <person name="Brown T."/>
            <person name="Elewa A."/>
            <person name="Iarovenko S."/>
            <person name="Subramanian E."/>
            <person name="Araus A.J."/>
            <person name="Petzold A."/>
            <person name="Susuki M."/>
            <person name="Suzuki K.-i.T."/>
            <person name="Hayashi T."/>
            <person name="Toyoda A."/>
            <person name="Oliveira C."/>
            <person name="Osipova E."/>
            <person name="Leigh N.D."/>
            <person name="Simon A."/>
            <person name="Yun M.H."/>
        </authorList>
    </citation>
    <scope>NUCLEOTIDE SEQUENCE</scope>
    <source>
        <strain evidence="2">20211129_DDA</strain>
        <tissue evidence="2">Liver</tissue>
    </source>
</reference>
<protein>
    <submittedName>
        <fullName evidence="2">Uncharacterized protein</fullName>
    </submittedName>
</protein>
<accession>A0AAV7KM36</accession>